<evidence type="ECO:0000256" key="1">
    <source>
        <dbReference type="ARBA" id="ARBA00001947"/>
    </source>
</evidence>
<evidence type="ECO:0000256" key="6">
    <source>
        <dbReference type="ARBA" id="ARBA00022801"/>
    </source>
</evidence>
<keyword evidence="6" id="KW-0378">Hydrolase</keyword>
<dbReference type="PIRSF" id="PIRSF036696">
    <property type="entry name" value="ACY-1"/>
    <property type="match status" value="1"/>
</dbReference>
<keyword evidence="4" id="KW-0963">Cytoplasm</keyword>
<dbReference type="GeneID" id="102801074"/>
<dbReference type="SUPFAM" id="SSF53187">
    <property type="entry name" value="Zn-dependent exopeptidases"/>
    <property type="match status" value="1"/>
</dbReference>
<keyword evidence="5" id="KW-0479">Metal-binding</keyword>
<dbReference type="Proteomes" id="UP000694865">
    <property type="component" value="Unplaced"/>
</dbReference>
<dbReference type="InterPro" id="IPR002933">
    <property type="entry name" value="Peptidase_M20"/>
</dbReference>
<feature type="non-terminal residue" evidence="10">
    <location>
        <position position="310"/>
    </location>
</feature>
<comment type="subcellular location">
    <subcellularLocation>
        <location evidence="2">Cytoplasm</location>
    </subcellularLocation>
</comment>
<evidence type="ECO:0000256" key="8">
    <source>
        <dbReference type="ARBA" id="ARBA00029656"/>
    </source>
</evidence>
<dbReference type="Gene3D" id="3.30.70.360">
    <property type="match status" value="1"/>
</dbReference>
<evidence type="ECO:0000256" key="2">
    <source>
        <dbReference type="ARBA" id="ARBA00004496"/>
    </source>
</evidence>
<dbReference type="SUPFAM" id="SSF55031">
    <property type="entry name" value="Bacterial exopeptidase dimerisation domain"/>
    <property type="match status" value="1"/>
</dbReference>
<proteinExistence type="predicted"/>
<dbReference type="EC" id="3.5.1.14" evidence="3"/>
<reference evidence="10" key="1">
    <citation type="submission" date="2025-08" db="UniProtKB">
        <authorList>
            <consortium name="RefSeq"/>
        </authorList>
    </citation>
    <scope>IDENTIFICATION</scope>
    <source>
        <tissue evidence="10">Testes</tissue>
    </source>
</reference>
<evidence type="ECO:0000256" key="4">
    <source>
        <dbReference type="ARBA" id="ARBA00022490"/>
    </source>
</evidence>
<gene>
    <name evidence="10" type="primary">LOC102801074</name>
</gene>
<keyword evidence="7" id="KW-0862">Zinc</keyword>
<dbReference type="PROSITE" id="PS00758">
    <property type="entry name" value="ARGE_DAPE_CPG2_1"/>
    <property type="match status" value="1"/>
</dbReference>
<evidence type="ECO:0000313" key="9">
    <source>
        <dbReference type="Proteomes" id="UP000694865"/>
    </source>
</evidence>
<dbReference type="Gene3D" id="3.40.630.10">
    <property type="entry name" value="Zn peptidases"/>
    <property type="match status" value="1"/>
</dbReference>
<evidence type="ECO:0000256" key="7">
    <source>
        <dbReference type="ARBA" id="ARBA00022833"/>
    </source>
</evidence>
<dbReference type="PROSITE" id="PS00759">
    <property type="entry name" value="ARGE_DAPE_CPG2_2"/>
    <property type="match status" value="1"/>
</dbReference>
<dbReference type="Pfam" id="PF01546">
    <property type="entry name" value="Peptidase_M20"/>
    <property type="match status" value="1"/>
</dbReference>
<comment type="cofactor">
    <cofactor evidence="1">
        <name>Zn(2+)</name>
        <dbReference type="ChEBI" id="CHEBI:29105"/>
    </cofactor>
</comment>
<sequence>MQPGNVTNSKKKEDPAVTNFREYVKIKTVHPDPDYDGAIKFLERMAKELELPFKCIEVHPGKPVGIITWKGKNPSLPSLMLNSHMDVVPVFQEHWKCDAFEAKKMDNGDIYGRGTQDMKSVTIQYIEAVRRLKSKEEKLLRNIYITFMPNEETDSIGMSLFIKRPEFEEMNVGYVLDEGLANPDDVFTVFYGERTIWQLNVICSGDPGHGSRFIENTAAEKLRKVINSFLSFREEQKKELETNQKLKIGDVTTVNLTKVEGGIAHNVVPVNFTASFDIRISPTVNLQEFEDKIKGWCKNAGDAVTCEFVV</sequence>
<dbReference type="RefSeq" id="XP_006825409.1">
    <property type="nucleotide sequence ID" value="XM_006825346.1"/>
</dbReference>
<dbReference type="NCBIfam" id="TIGR01880">
    <property type="entry name" value="Ac-peptdase-euk"/>
    <property type="match status" value="1"/>
</dbReference>
<dbReference type="InterPro" id="IPR052083">
    <property type="entry name" value="Aminoacylase-1_M20A"/>
</dbReference>
<dbReference type="PANTHER" id="PTHR45892:SF1">
    <property type="entry name" value="AMINOACYLASE-1"/>
    <property type="match status" value="1"/>
</dbReference>
<organism evidence="9 10">
    <name type="scientific">Saccoglossus kowalevskii</name>
    <name type="common">Acorn worm</name>
    <dbReference type="NCBI Taxonomy" id="10224"/>
    <lineage>
        <taxon>Eukaryota</taxon>
        <taxon>Metazoa</taxon>
        <taxon>Hemichordata</taxon>
        <taxon>Enteropneusta</taxon>
        <taxon>Harrimaniidae</taxon>
        <taxon>Saccoglossus</taxon>
    </lineage>
</organism>
<name>A0ABM0MZG8_SACKO</name>
<evidence type="ECO:0000313" key="10">
    <source>
        <dbReference type="RefSeq" id="XP_006825409.1"/>
    </source>
</evidence>
<evidence type="ECO:0000256" key="5">
    <source>
        <dbReference type="ARBA" id="ARBA00022723"/>
    </source>
</evidence>
<dbReference type="InterPro" id="IPR010159">
    <property type="entry name" value="N-acyl_aa_amidohydrolase"/>
</dbReference>
<dbReference type="InterPro" id="IPR001261">
    <property type="entry name" value="ArgE/DapE_CS"/>
</dbReference>
<dbReference type="PANTHER" id="PTHR45892">
    <property type="entry name" value="AMINOACYLASE-1"/>
    <property type="match status" value="1"/>
</dbReference>
<protein>
    <recommendedName>
        <fullName evidence="3">N-acyl-aliphatic-L-amino acid amidohydrolase</fullName>
        <ecNumber evidence="3">3.5.1.14</ecNumber>
    </recommendedName>
    <alternativeName>
        <fullName evidence="8">N-acyl-L-amino-acid amidohydrolase</fullName>
    </alternativeName>
</protein>
<accession>A0ABM0MZG8</accession>
<evidence type="ECO:0000256" key="3">
    <source>
        <dbReference type="ARBA" id="ARBA00011913"/>
    </source>
</evidence>
<keyword evidence="9" id="KW-1185">Reference proteome</keyword>
<dbReference type="InterPro" id="IPR036264">
    <property type="entry name" value="Bact_exopeptidase_dim_dom"/>
</dbReference>